<evidence type="ECO:0000313" key="26">
    <source>
        <dbReference type="EMBL" id="KAL0013481.1"/>
    </source>
</evidence>
<dbReference type="InterPro" id="IPR025875">
    <property type="entry name" value="Leu-rich_rpt_4"/>
</dbReference>
<feature type="domain" description="Protein kinase" evidence="25">
    <location>
        <begin position="1612"/>
        <end position="1911"/>
    </location>
</feature>
<dbReference type="SMART" id="SM00369">
    <property type="entry name" value="LRR_TYP"/>
    <property type="match status" value="14"/>
</dbReference>
<dbReference type="Gene3D" id="3.80.10.10">
    <property type="entry name" value="Ribonuclease Inhibitor"/>
    <property type="match status" value="5"/>
</dbReference>
<dbReference type="InterPro" id="IPR003591">
    <property type="entry name" value="Leu-rich_rpt_typical-subtyp"/>
</dbReference>
<dbReference type="PROSITE" id="PS00108">
    <property type="entry name" value="PROTEIN_KINASE_ST"/>
    <property type="match status" value="2"/>
</dbReference>
<dbReference type="Pfam" id="PF12799">
    <property type="entry name" value="LRR_4"/>
    <property type="match status" value="1"/>
</dbReference>
<comment type="caution">
    <text evidence="26">The sequence shown here is derived from an EMBL/GenBank/DDBJ whole genome shotgun (WGS) entry which is preliminary data.</text>
</comment>
<dbReference type="InterPro" id="IPR011009">
    <property type="entry name" value="Kinase-like_dom_sf"/>
</dbReference>
<dbReference type="CDD" id="cd14066">
    <property type="entry name" value="STKc_IRAK"/>
    <property type="match status" value="2"/>
</dbReference>
<dbReference type="InterPro" id="IPR051716">
    <property type="entry name" value="Plant_RL_S/T_kinase"/>
</dbReference>
<comment type="similarity">
    <text evidence="3">Belongs to the protein kinase superfamily. Ser/Thr protein kinase family.</text>
</comment>
<keyword evidence="14" id="KW-0418">Kinase</keyword>
<keyword evidence="12" id="KW-0677">Repeat</keyword>
<evidence type="ECO:0000256" key="5">
    <source>
        <dbReference type="ARBA" id="ARBA00022475"/>
    </source>
</evidence>
<evidence type="ECO:0000256" key="1">
    <source>
        <dbReference type="ARBA" id="ARBA00004162"/>
    </source>
</evidence>
<dbReference type="Proteomes" id="UP001459277">
    <property type="component" value="Unassembled WGS sequence"/>
</dbReference>
<dbReference type="InterPro" id="IPR008271">
    <property type="entry name" value="Ser/Thr_kinase_AS"/>
</dbReference>
<dbReference type="PROSITE" id="PS50011">
    <property type="entry name" value="PROTEIN_KINASE_DOM"/>
    <property type="match status" value="2"/>
</dbReference>
<keyword evidence="5" id="KW-1003">Cell membrane</keyword>
<accession>A0AAW2DST8</accession>
<evidence type="ECO:0000313" key="27">
    <source>
        <dbReference type="Proteomes" id="UP001459277"/>
    </source>
</evidence>
<reference evidence="26 27" key="1">
    <citation type="submission" date="2024-01" db="EMBL/GenBank/DDBJ databases">
        <title>A telomere-to-telomere, gap-free genome of sweet tea (Lithocarpus litseifolius).</title>
        <authorList>
            <person name="Zhou J."/>
        </authorList>
    </citation>
    <scope>NUCLEOTIDE SEQUENCE [LARGE SCALE GENOMIC DNA]</scope>
    <source>
        <strain evidence="26">Zhou-2022a</strain>
        <tissue evidence="26">Leaf</tissue>
    </source>
</reference>
<evidence type="ECO:0000256" key="19">
    <source>
        <dbReference type="ARBA" id="ARBA00023180"/>
    </source>
</evidence>
<gene>
    <name evidence="26" type="ORF">SO802_000550</name>
</gene>
<dbReference type="Gene3D" id="3.30.200.20">
    <property type="entry name" value="Phosphorylase Kinase, domain 1"/>
    <property type="match status" value="2"/>
</dbReference>
<dbReference type="Gene3D" id="1.10.510.10">
    <property type="entry name" value="Transferase(Phosphotransferase) domain 1"/>
    <property type="match status" value="2"/>
</dbReference>
<dbReference type="InterPro" id="IPR032675">
    <property type="entry name" value="LRR_dom_sf"/>
</dbReference>
<dbReference type="InterPro" id="IPR017441">
    <property type="entry name" value="Protein_kinase_ATP_BS"/>
</dbReference>
<dbReference type="SMART" id="SM00365">
    <property type="entry name" value="LRR_SD22"/>
    <property type="match status" value="7"/>
</dbReference>
<evidence type="ECO:0000256" key="18">
    <source>
        <dbReference type="ARBA" id="ARBA00023170"/>
    </source>
</evidence>
<protein>
    <recommendedName>
        <fullName evidence="4">non-specific serine/threonine protein kinase</fullName>
        <ecNumber evidence="4">2.7.11.1</ecNumber>
    </recommendedName>
</protein>
<comment type="catalytic activity">
    <reaction evidence="20">
        <text>L-threonyl-[protein] + ATP = O-phospho-L-threonyl-[protein] + ADP + H(+)</text>
        <dbReference type="Rhea" id="RHEA:46608"/>
        <dbReference type="Rhea" id="RHEA-COMP:11060"/>
        <dbReference type="Rhea" id="RHEA-COMP:11605"/>
        <dbReference type="ChEBI" id="CHEBI:15378"/>
        <dbReference type="ChEBI" id="CHEBI:30013"/>
        <dbReference type="ChEBI" id="CHEBI:30616"/>
        <dbReference type="ChEBI" id="CHEBI:61977"/>
        <dbReference type="ChEBI" id="CHEBI:456216"/>
        <dbReference type="EC" id="2.7.11.1"/>
    </reaction>
</comment>
<feature type="transmembrane region" description="Helical" evidence="23">
    <location>
        <begin position="598"/>
        <end position="622"/>
    </location>
</feature>
<evidence type="ECO:0000256" key="20">
    <source>
        <dbReference type="ARBA" id="ARBA00047899"/>
    </source>
</evidence>
<dbReference type="FunFam" id="3.80.10.10:FF:000101">
    <property type="entry name" value="LRR receptor-like serine/threonine-protein kinase ERECTA"/>
    <property type="match status" value="1"/>
</dbReference>
<dbReference type="InterPro" id="IPR001611">
    <property type="entry name" value="Leu-rich_rpt"/>
</dbReference>
<keyword evidence="6" id="KW-0723">Serine/threonine-protein kinase</keyword>
<evidence type="ECO:0000256" key="14">
    <source>
        <dbReference type="ARBA" id="ARBA00022777"/>
    </source>
</evidence>
<feature type="chain" id="PRO_5043497959" description="non-specific serine/threonine protein kinase" evidence="24">
    <location>
        <begin position="29"/>
        <end position="1930"/>
    </location>
</feature>
<dbReference type="Pfam" id="PF13855">
    <property type="entry name" value="LRR_8"/>
    <property type="match status" value="1"/>
</dbReference>
<feature type="signal peptide" evidence="24">
    <location>
        <begin position="1"/>
        <end position="28"/>
    </location>
</feature>
<keyword evidence="7" id="KW-0597">Phosphoprotein</keyword>
<dbReference type="EC" id="2.7.11.1" evidence="4"/>
<keyword evidence="8" id="KW-0433">Leucine-rich repeat</keyword>
<dbReference type="SUPFAM" id="SSF52058">
    <property type="entry name" value="L domain-like"/>
    <property type="match status" value="4"/>
</dbReference>
<evidence type="ECO:0000256" key="23">
    <source>
        <dbReference type="SAM" id="Phobius"/>
    </source>
</evidence>
<evidence type="ECO:0000256" key="6">
    <source>
        <dbReference type="ARBA" id="ARBA00022527"/>
    </source>
</evidence>
<keyword evidence="15 22" id="KW-0067">ATP-binding</keyword>
<evidence type="ECO:0000256" key="17">
    <source>
        <dbReference type="ARBA" id="ARBA00023136"/>
    </source>
</evidence>
<dbReference type="PROSITE" id="PS51450">
    <property type="entry name" value="LRR"/>
    <property type="match status" value="2"/>
</dbReference>
<dbReference type="Pfam" id="PF08263">
    <property type="entry name" value="LRRNT_2"/>
    <property type="match status" value="2"/>
</dbReference>
<feature type="transmembrane region" description="Helical" evidence="23">
    <location>
        <begin position="1544"/>
        <end position="1568"/>
    </location>
</feature>
<evidence type="ECO:0000256" key="9">
    <source>
        <dbReference type="ARBA" id="ARBA00022679"/>
    </source>
</evidence>
<keyword evidence="10 23" id="KW-0812">Transmembrane</keyword>
<comment type="subcellular location">
    <subcellularLocation>
        <location evidence="1">Cell membrane</location>
        <topology evidence="1">Single-pass membrane protein</topology>
    </subcellularLocation>
    <subcellularLocation>
        <location evidence="2">Membrane</location>
        <topology evidence="2">Single-pass type I membrane protein</topology>
    </subcellularLocation>
</comment>
<evidence type="ECO:0000256" key="3">
    <source>
        <dbReference type="ARBA" id="ARBA00008684"/>
    </source>
</evidence>
<dbReference type="GO" id="GO:0005886">
    <property type="term" value="C:plasma membrane"/>
    <property type="evidence" value="ECO:0007669"/>
    <property type="project" value="UniProtKB-SubCell"/>
</dbReference>
<dbReference type="PANTHER" id="PTHR48053:SF151">
    <property type="entry name" value="OS02G0216000 PROTEIN"/>
    <property type="match status" value="1"/>
</dbReference>
<feature type="transmembrane region" description="Helical" evidence="23">
    <location>
        <begin position="953"/>
        <end position="971"/>
    </location>
</feature>
<dbReference type="FunFam" id="3.80.10.10:FF:000363">
    <property type="entry name" value="Leucine-rich repeat family protein"/>
    <property type="match status" value="1"/>
</dbReference>
<keyword evidence="16 23" id="KW-1133">Transmembrane helix</keyword>
<evidence type="ECO:0000256" key="11">
    <source>
        <dbReference type="ARBA" id="ARBA00022729"/>
    </source>
</evidence>
<evidence type="ECO:0000256" key="22">
    <source>
        <dbReference type="PROSITE-ProRule" id="PRU10141"/>
    </source>
</evidence>
<dbReference type="SMART" id="SM00220">
    <property type="entry name" value="S_TKc"/>
    <property type="match status" value="2"/>
</dbReference>
<dbReference type="InterPro" id="IPR000719">
    <property type="entry name" value="Prot_kinase_dom"/>
</dbReference>
<evidence type="ECO:0000256" key="13">
    <source>
        <dbReference type="ARBA" id="ARBA00022741"/>
    </source>
</evidence>
<dbReference type="Pfam" id="PF00069">
    <property type="entry name" value="Pkinase"/>
    <property type="match status" value="2"/>
</dbReference>
<keyword evidence="17 23" id="KW-0472">Membrane</keyword>
<keyword evidence="19" id="KW-0325">Glycoprotein</keyword>
<evidence type="ECO:0000256" key="12">
    <source>
        <dbReference type="ARBA" id="ARBA00022737"/>
    </source>
</evidence>
<dbReference type="InterPro" id="IPR013210">
    <property type="entry name" value="LRR_N_plant-typ"/>
</dbReference>
<keyword evidence="9" id="KW-0808">Transferase</keyword>
<sequence>MGFCKFSMYNFLYLVIVVLFGVFGEQNSQLMNDKVALLSFMSEIVSDPGNVLENWNSSDVHVCHWARVSCNNASDSVTELILNATWLSGTISPSLANLSSLAVLDLSMNFFKGPIPKELGSLTQLKQLSLSWNFLEGKIPYHLGFLQKMVYLDLGSNKLQGEIPESLFCNGSLSLRYIDLSNNSLSGEIPLKNECGLKGLRFLLLWSNRLVGHVPRALSNSTQLQWLDLESNMLTGELPSEIVLEMPRLQILYLSYNSFVSHTGNNNLGPFFASLVNCSDLKELKLAGNNLGGEIPPIVGDLSTNLLRLILSENLIHGFIPPHISNLANLTLLNLSSNLLNGSIPPELCRMGKLERVYLSNNSLSGEIPPVLGYVPHLGLLDLSRNKLLGSIPDSFANLPQLRRLMLYQNQLSGSIPPSLGQCVNLEILDLSHNKISGVIPSEVAGLGSLKLYLNLSSNHLYGPLPLELSKMDMVLAIDLSYNNLIGTIPTQLKSCISLESLNLSHNFLEGPLPFSVGQLPYLRALDVSSNQLIGEIPQSLQMSSTLKHVNFSFNQISGKVSNEGAFSLLTIDSFLGNDGLCGSIEGMPKCSNRHSHLMLILSVLLSLFSILILCIFGYCLVQRSRIQSQLEILNGGNLDIKHPRISYRQLNEATGGFSASSLIGSGLFGHVYKGVLRDNTRIAVKVLDTKTARESPWSFKRECQVLKRTRHRNLIKIITICSRPDFKALVLPLMSNGSLERHLYPSHGLKRGLDLIQLVSICSDVAEGVAYLHHHSPVKVVHCDLKPSNILLDDDLRALVTDFGIARLVKGGDDSANVKETISIYSTNGLLCGSVGYIAPEYGLGRSASPKGDVYSFGVLLLEIIMGRRPTEVLIDEGSSLHEWVKSHFPYKMDPIVEHALDRCTPSAVPKHYNKIWRDVILEMIDPRTCFCISCVSSTLFLFNSTMGFCKFSMYNFLCLVVVLYGVLGAQNSQLMKDKAALLSFMSGIISDPGHVLQNWNSSDVHVCNWAGVRCNNESDSVIELILNATWLSGTISPSLANLSSLTVLDLSRNFFKGPIPKELGSLSQLRLLSLSWNFLEGKVPYHLGFLQNMVYLDLGSNKLQGEIPESLFCNGSLSLKYIDLSNNSLSGEIPLKNECGLKELRFLLLWSNRLVGHVPRALSNSTQLQWLDLESNMLTGELPSEIVLEMPRLQILYLSYNSFVSHDGNNNLEPFFASLGNCSDLLELELAGNNLRGKIPPIIGDLSTNLVQLHLDENLIFGFIPPHISNLVNLTLLNLSSNLLNGSIPPELCRMGKLERVYLSNNSLSGEINPALGNIPHLGLLDLSRNKLSGSIPDSFANLPQLRRLMLYQNQLSGSIPPSLGQCVNLEILDLSHNKISGVIPSEVAGLRSLKLYLNLSSNHLYGPLPLELSKMDMVLAIDLSNNNLSDTIPTQLKSCIALESLNLSRNFLEGPLPFSIGQLPYLKALDVSLNQLIGGIPQSLQMSSTLKHVNFSFNKFSGNVSNEGAFSLLTIDSFLGNDGLCGSIEGMPKCSNRHSHLMLILSILLSLLAIPIVCILGYRLVQRSRIQSQLEIFNGGDLEDEEQERKELKHPRISYGQLIEATGGFSASSLIGSGQFGHVYKGVLHDNTRIAVKVLDTKSAIETPWSFKRECQVLKRTRHRNLIRIITICSRPDFKALVLPLMSNGSLERHLYPSHGLKRGLDLIQLVNICSDVAEGVAYLHHHSPVKVVHCDLKPSNILLDDDLTALVTDFGIARLVKGGDESANVKETISINSTDGLLCGSVGYIAPEYGLGRSASTKGDVYSFGVLLLEIVTGRRPTEVLIDEGSSLHEWVKSHFPHKLDPIVEHALDRCTPSVMPKEYTKIWIDVILEMIELGLMCTQFTPSTRPTMLDVAHEMGRLKDYLSNTSSSLPIEEVPPKTDDV</sequence>
<dbReference type="FunFam" id="3.80.10.10:FF:000095">
    <property type="entry name" value="LRR receptor-like serine/threonine-protein kinase GSO1"/>
    <property type="match status" value="1"/>
</dbReference>
<feature type="domain" description="Protein kinase" evidence="25">
    <location>
        <begin position="658"/>
        <end position="923"/>
    </location>
</feature>
<organism evidence="26 27">
    <name type="scientific">Lithocarpus litseifolius</name>
    <dbReference type="NCBI Taxonomy" id="425828"/>
    <lineage>
        <taxon>Eukaryota</taxon>
        <taxon>Viridiplantae</taxon>
        <taxon>Streptophyta</taxon>
        <taxon>Embryophyta</taxon>
        <taxon>Tracheophyta</taxon>
        <taxon>Spermatophyta</taxon>
        <taxon>Magnoliopsida</taxon>
        <taxon>eudicotyledons</taxon>
        <taxon>Gunneridae</taxon>
        <taxon>Pentapetalae</taxon>
        <taxon>rosids</taxon>
        <taxon>fabids</taxon>
        <taxon>Fagales</taxon>
        <taxon>Fagaceae</taxon>
        <taxon>Lithocarpus</taxon>
    </lineage>
</organism>
<dbReference type="FunFam" id="3.80.10.10:FF:000383">
    <property type="entry name" value="Leucine-rich repeat receptor protein kinase EMS1"/>
    <property type="match status" value="1"/>
</dbReference>
<evidence type="ECO:0000256" key="2">
    <source>
        <dbReference type="ARBA" id="ARBA00004479"/>
    </source>
</evidence>
<evidence type="ECO:0000256" key="21">
    <source>
        <dbReference type="ARBA" id="ARBA00048679"/>
    </source>
</evidence>
<proteinExistence type="inferred from homology"/>
<comment type="catalytic activity">
    <reaction evidence="21">
        <text>L-seryl-[protein] + ATP = O-phospho-L-seryl-[protein] + ADP + H(+)</text>
        <dbReference type="Rhea" id="RHEA:17989"/>
        <dbReference type="Rhea" id="RHEA-COMP:9863"/>
        <dbReference type="Rhea" id="RHEA-COMP:11604"/>
        <dbReference type="ChEBI" id="CHEBI:15378"/>
        <dbReference type="ChEBI" id="CHEBI:29999"/>
        <dbReference type="ChEBI" id="CHEBI:30616"/>
        <dbReference type="ChEBI" id="CHEBI:83421"/>
        <dbReference type="ChEBI" id="CHEBI:456216"/>
        <dbReference type="EC" id="2.7.11.1"/>
    </reaction>
</comment>
<keyword evidence="11 24" id="KW-0732">Signal</keyword>
<evidence type="ECO:0000256" key="7">
    <source>
        <dbReference type="ARBA" id="ARBA00022553"/>
    </source>
</evidence>
<evidence type="ECO:0000259" key="25">
    <source>
        <dbReference type="PROSITE" id="PS50011"/>
    </source>
</evidence>
<feature type="binding site" evidence="22">
    <location>
        <position position="686"/>
    </location>
    <ligand>
        <name>ATP</name>
        <dbReference type="ChEBI" id="CHEBI:30616"/>
    </ligand>
</feature>
<keyword evidence="13 22" id="KW-0547">Nucleotide-binding</keyword>
<name>A0AAW2DST8_9ROSI</name>
<dbReference type="PANTHER" id="PTHR48053">
    <property type="entry name" value="LEUCINE RICH REPEAT FAMILY PROTEIN, EXPRESSED"/>
    <property type="match status" value="1"/>
</dbReference>
<dbReference type="GO" id="GO:0009791">
    <property type="term" value="P:post-embryonic development"/>
    <property type="evidence" value="ECO:0007669"/>
    <property type="project" value="UniProtKB-ARBA"/>
</dbReference>
<feature type="binding site" evidence="22">
    <location>
        <position position="1640"/>
    </location>
    <ligand>
        <name>ATP</name>
        <dbReference type="ChEBI" id="CHEBI:30616"/>
    </ligand>
</feature>
<dbReference type="SUPFAM" id="SSF56112">
    <property type="entry name" value="Protein kinase-like (PK-like)"/>
    <property type="match status" value="2"/>
</dbReference>
<evidence type="ECO:0000256" key="24">
    <source>
        <dbReference type="SAM" id="SignalP"/>
    </source>
</evidence>
<keyword evidence="27" id="KW-1185">Reference proteome</keyword>
<evidence type="ECO:0000256" key="8">
    <source>
        <dbReference type="ARBA" id="ARBA00022614"/>
    </source>
</evidence>
<dbReference type="GO" id="GO:0005524">
    <property type="term" value="F:ATP binding"/>
    <property type="evidence" value="ECO:0007669"/>
    <property type="project" value="UniProtKB-UniRule"/>
</dbReference>
<keyword evidence="18" id="KW-0675">Receptor</keyword>
<dbReference type="GO" id="GO:0004674">
    <property type="term" value="F:protein serine/threonine kinase activity"/>
    <property type="evidence" value="ECO:0007669"/>
    <property type="project" value="UniProtKB-KW"/>
</dbReference>
<dbReference type="PROSITE" id="PS00107">
    <property type="entry name" value="PROTEIN_KINASE_ATP"/>
    <property type="match status" value="2"/>
</dbReference>
<dbReference type="FunFam" id="1.10.510.10:FF:000358">
    <property type="entry name" value="Putative leucine-rich repeat receptor-like serine/threonine-protein kinase"/>
    <property type="match status" value="2"/>
</dbReference>
<dbReference type="Pfam" id="PF00560">
    <property type="entry name" value="LRR_1"/>
    <property type="match status" value="13"/>
</dbReference>
<evidence type="ECO:0000256" key="15">
    <source>
        <dbReference type="ARBA" id="ARBA00022840"/>
    </source>
</evidence>
<dbReference type="EMBL" id="JAZDWU010000001">
    <property type="protein sequence ID" value="KAL0013481.1"/>
    <property type="molecule type" value="Genomic_DNA"/>
</dbReference>
<evidence type="ECO:0000256" key="10">
    <source>
        <dbReference type="ARBA" id="ARBA00022692"/>
    </source>
</evidence>
<evidence type="ECO:0000256" key="16">
    <source>
        <dbReference type="ARBA" id="ARBA00022989"/>
    </source>
</evidence>
<evidence type="ECO:0000256" key="4">
    <source>
        <dbReference type="ARBA" id="ARBA00012513"/>
    </source>
</evidence>
<dbReference type="FunFam" id="3.80.10.10:FF:000233">
    <property type="entry name" value="Leucine-rich repeat receptor-like protein kinase TDR"/>
    <property type="match status" value="1"/>
</dbReference>